<dbReference type="Proteomes" id="UP000663828">
    <property type="component" value="Unassembled WGS sequence"/>
</dbReference>
<evidence type="ECO:0000313" key="4">
    <source>
        <dbReference type="Proteomes" id="UP000663828"/>
    </source>
</evidence>
<feature type="compositionally biased region" description="Low complexity" evidence="2">
    <location>
        <begin position="253"/>
        <end position="270"/>
    </location>
</feature>
<feature type="compositionally biased region" description="Low complexity" evidence="2">
    <location>
        <begin position="196"/>
        <end position="221"/>
    </location>
</feature>
<dbReference type="EMBL" id="CAJNOR010010524">
    <property type="protein sequence ID" value="CAF1654559.1"/>
    <property type="molecule type" value="Genomic_DNA"/>
</dbReference>
<gene>
    <name evidence="3" type="ORF">XAT740_LOCUS55658</name>
</gene>
<sequence length="406" mass="46454">MFYENLIPYYSPYEEQVLLRQMHSIGQQEHQHSRQENSFYYHNRRKEFASSTSLINSSLLNHTPLSSSSPSFFPPSPSNSPPSKKMTNSDLDALSFCHTIYITIKKNRNSLSCSSSSSSLNTYPQQVSGDSQLLLLPDICCTIPANDLIMFNNSSTTIVNYCSLQPYVWVPIRRTRYPSTITWHEIKRQQDEEDAPNTSPNNSLLTPSSSESNNSIIKSTNFTGSVPTSRAEIRHKSEIEIEVKHEKQRQLKSNTNNNNNNNTSPSSISSFPPVLRPTASTNKRTPTILFDEQPTPQQYQSIKRRIVTNSIQTQTPPLQFNPHDHQVQQQQLKALTDESLSKNEKIQAILRELNDCQAIIKQQEQQLANGKKDRDQLCFIVDERSNELHNLKQKNEQLEQMIRNGK</sequence>
<reference evidence="3" key="1">
    <citation type="submission" date="2021-02" db="EMBL/GenBank/DDBJ databases">
        <authorList>
            <person name="Nowell W R."/>
        </authorList>
    </citation>
    <scope>NUCLEOTIDE SEQUENCE</scope>
</reference>
<feature type="coiled-coil region" evidence="1">
    <location>
        <begin position="346"/>
        <end position="404"/>
    </location>
</feature>
<name>A0A816EW37_ADIRI</name>
<evidence type="ECO:0000256" key="2">
    <source>
        <dbReference type="SAM" id="MobiDB-lite"/>
    </source>
</evidence>
<proteinExistence type="predicted"/>
<protein>
    <submittedName>
        <fullName evidence="3">Uncharacterized protein</fullName>
    </submittedName>
</protein>
<keyword evidence="1" id="KW-0175">Coiled coil</keyword>
<organism evidence="3 4">
    <name type="scientific">Adineta ricciae</name>
    <name type="common">Rotifer</name>
    <dbReference type="NCBI Taxonomy" id="249248"/>
    <lineage>
        <taxon>Eukaryota</taxon>
        <taxon>Metazoa</taxon>
        <taxon>Spiralia</taxon>
        <taxon>Gnathifera</taxon>
        <taxon>Rotifera</taxon>
        <taxon>Eurotatoria</taxon>
        <taxon>Bdelloidea</taxon>
        <taxon>Adinetida</taxon>
        <taxon>Adinetidae</taxon>
        <taxon>Adineta</taxon>
    </lineage>
</organism>
<accession>A0A816EW37</accession>
<feature type="compositionally biased region" description="Basic and acidic residues" evidence="2">
    <location>
        <begin position="231"/>
        <end position="249"/>
    </location>
</feature>
<comment type="caution">
    <text evidence="3">The sequence shown here is derived from an EMBL/GenBank/DDBJ whole genome shotgun (WGS) entry which is preliminary data.</text>
</comment>
<evidence type="ECO:0000256" key="1">
    <source>
        <dbReference type="SAM" id="Coils"/>
    </source>
</evidence>
<dbReference type="AlphaFoldDB" id="A0A816EW37"/>
<feature type="region of interest" description="Disordered" evidence="2">
    <location>
        <begin position="187"/>
        <end position="279"/>
    </location>
</feature>
<feature type="region of interest" description="Disordered" evidence="2">
    <location>
        <begin position="67"/>
        <end position="87"/>
    </location>
</feature>
<keyword evidence="4" id="KW-1185">Reference proteome</keyword>
<evidence type="ECO:0000313" key="3">
    <source>
        <dbReference type="EMBL" id="CAF1654559.1"/>
    </source>
</evidence>